<reference evidence="10" key="1">
    <citation type="journal article" date="2013" name="New Phytol.">
        <title>Comparative genomic and transcriptomic analyses reveal the hemibiotrophic stage shift of Colletotrichum fungi.</title>
        <authorList>
            <person name="Gan P."/>
            <person name="Ikeda K."/>
            <person name="Irieda H."/>
            <person name="Narusaka M."/>
            <person name="O'Connell R.J."/>
            <person name="Narusaka Y."/>
            <person name="Takano Y."/>
            <person name="Kubo Y."/>
            <person name="Shirasu K."/>
        </authorList>
    </citation>
    <scope>NUCLEOTIDE SEQUENCE [LARGE SCALE GENOMIC DNA]</scope>
    <source>
        <strain evidence="10">104-T / ATCC 96160 / CBS 514.97 / LARS 414 / MAFF 240422</strain>
    </source>
</reference>
<dbReference type="PANTHER" id="PTHR44653:SF2">
    <property type="entry name" value="DNAJ HOMOLOG SUBFAMILY C MEMBER 1"/>
    <property type="match status" value="1"/>
</dbReference>
<evidence type="ECO:0000313" key="9">
    <source>
        <dbReference type="EMBL" id="TDZ26620.1"/>
    </source>
</evidence>
<dbReference type="STRING" id="1213857.A0A484G9N7"/>
<sequence length="483" mass="53208">MGAINPCPAPVVSFTCIRQAVDLRHRQSPTSVFLSLAVVPSVYGRSTGSGYTMRFSVLSVGLLALLSPLTAAWSKEDREIFRIRDEIKAHEPKPDMNFYDLLGVKTGASVDDITKAYRKISRSLHPDKVRQQLVAERAKAKKKEKKQPGVNIPKAPNQKEIKAAVKIASERMARLGLVRKILSGPERDRYDHFLKNGFPAWKGTNYYYDRYRPGLGTVLFGLFLVAGGAFHYLALYMSWKRQKDFVERYIKFARNAAWGDNLSIPGIDDAPAPAPAPAPAADEEDAPPVPRNRKERRMQEQMARREAAKEGRGRGRRTAGTGNGTGSGNGSGTATPRETPAAQSGGPTGSKKRVVAENGKILVVDSLGDVYLEDEDEDGNVDQFLLDPNELPQPTIRDTALVRLPIWAYNRSVGRFLNKNAEELEFETEELDSDDGEPAQHTPSSDSAADDFELLEKSTDSLGKAKASGAQTGKANKRKNKKR</sequence>
<reference evidence="10" key="2">
    <citation type="journal article" date="2019" name="Mol. Plant Microbe Interact.">
        <title>Genome sequence resources for four phytopathogenic fungi from the Colletotrichum orbiculare species complex.</title>
        <authorList>
            <person name="Gan P."/>
            <person name="Tsushima A."/>
            <person name="Narusaka M."/>
            <person name="Narusaka Y."/>
            <person name="Takano Y."/>
            <person name="Kubo Y."/>
            <person name="Shirasu K."/>
        </authorList>
    </citation>
    <scope>GENOME REANNOTATION</scope>
    <source>
        <strain evidence="10">104-T / ATCC 96160 / CBS 514.97 / LARS 414 / MAFF 240422</strain>
    </source>
</reference>
<dbReference type="InterPro" id="IPR052606">
    <property type="entry name" value="DnaJ_domain_protein"/>
</dbReference>
<keyword evidence="2" id="KW-0732">Signal</keyword>
<dbReference type="InterPro" id="IPR036869">
    <property type="entry name" value="J_dom_sf"/>
</dbReference>
<evidence type="ECO:0000256" key="4">
    <source>
        <dbReference type="ARBA" id="ARBA00023136"/>
    </source>
</evidence>
<comment type="caution">
    <text evidence="9">The sequence shown here is derived from an EMBL/GenBank/DDBJ whole genome shotgun (WGS) entry which is preliminary data.</text>
</comment>
<dbReference type="EMBL" id="AMCV02000001">
    <property type="protein sequence ID" value="TDZ26620.1"/>
    <property type="molecule type" value="Genomic_DNA"/>
</dbReference>
<feature type="domain" description="J" evidence="8">
    <location>
        <begin position="97"/>
        <end position="194"/>
    </location>
</feature>
<feature type="region of interest" description="Disordered" evidence="6">
    <location>
        <begin position="267"/>
        <end position="353"/>
    </location>
</feature>
<comment type="subcellular location">
    <subcellularLocation>
        <location evidence="5">Endomembrane system</location>
        <topology evidence="5">Single-pass membrane protein</topology>
    </subcellularLocation>
</comment>
<evidence type="ECO:0000259" key="8">
    <source>
        <dbReference type="PROSITE" id="PS50076"/>
    </source>
</evidence>
<protein>
    <submittedName>
        <fullName evidence="9">J domain-containing protein</fullName>
    </submittedName>
</protein>
<feature type="transmembrane region" description="Helical" evidence="7">
    <location>
        <begin position="218"/>
        <end position="239"/>
    </location>
</feature>
<evidence type="ECO:0000256" key="1">
    <source>
        <dbReference type="ARBA" id="ARBA00022692"/>
    </source>
</evidence>
<organism evidence="9 10">
    <name type="scientific">Colletotrichum orbiculare (strain 104-T / ATCC 96160 / CBS 514.97 / LARS 414 / MAFF 240422)</name>
    <name type="common">Cucumber anthracnose fungus</name>
    <name type="synonym">Colletotrichum lagenarium</name>
    <dbReference type="NCBI Taxonomy" id="1213857"/>
    <lineage>
        <taxon>Eukaryota</taxon>
        <taxon>Fungi</taxon>
        <taxon>Dikarya</taxon>
        <taxon>Ascomycota</taxon>
        <taxon>Pezizomycotina</taxon>
        <taxon>Sordariomycetes</taxon>
        <taxon>Hypocreomycetidae</taxon>
        <taxon>Glomerellales</taxon>
        <taxon>Glomerellaceae</taxon>
        <taxon>Colletotrichum</taxon>
        <taxon>Colletotrichum orbiculare species complex</taxon>
    </lineage>
</organism>
<dbReference type="Proteomes" id="UP000014480">
    <property type="component" value="Unassembled WGS sequence"/>
</dbReference>
<evidence type="ECO:0000256" key="6">
    <source>
        <dbReference type="SAM" id="MobiDB-lite"/>
    </source>
</evidence>
<feature type="region of interest" description="Disordered" evidence="6">
    <location>
        <begin position="426"/>
        <end position="483"/>
    </location>
</feature>
<accession>A0A484G9N7</accession>
<feature type="compositionally biased region" description="Basic and acidic residues" evidence="6">
    <location>
        <begin position="297"/>
        <end position="313"/>
    </location>
</feature>
<evidence type="ECO:0000313" key="10">
    <source>
        <dbReference type="Proteomes" id="UP000014480"/>
    </source>
</evidence>
<dbReference type="PRINTS" id="PR00625">
    <property type="entry name" value="JDOMAIN"/>
</dbReference>
<name>A0A484G9N7_COLOR</name>
<dbReference type="AlphaFoldDB" id="A0A484G9N7"/>
<feature type="compositionally biased region" description="Acidic residues" evidence="6">
    <location>
        <begin position="426"/>
        <end position="437"/>
    </location>
</feature>
<keyword evidence="10" id="KW-1185">Reference proteome</keyword>
<dbReference type="OrthoDB" id="413400at2759"/>
<dbReference type="PROSITE" id="PS50076">
    <property type="entry name" value="DNAJ_2"/>
    <property type="match status" value="1"/>
</dbReference>
<proteinExistence type="predicted"/>
<dbReference type="Gene3D" id="1.10.287.110">
    <property type="entry name" value="DnaJ domain"/>
    <property type="match status" value="1"/>
</dbReference>
<dbReference type="GO" id="GO:0012505">
    <property type="term" value="C:endomembrane system"/>
    <property type="evidence" value="ECO:0007669"/>
    <property type="project" value="UniProtKB-SubCell"/>
</dbReference>
<dbReference type="InterPro" id="IPR001623">
    <property type="entry name" value="DnaJ_domain"/>
</dbReference>
<dbReference type="Pfam" id="PF00226">
    <property type="entry name" value="DnaJ"/>
    <property type="match status" value="1"/>
</dbReference>
<dbReference type="CDD" id="cd06257">
    <property type="entry name" value="DnaJ"/>
    <property type="match status" value="1"/>
</dbReference>
<dbReference type="SUPFAM" id="SSF46565">
    <property type="entry name" value="Chaperone J-domain"/>
    <property type="match status" value="1"/>
</dbReference>
<evidence type="ECO:0000256" key="2">
    <source>
        <dbReference type="ARBA" id="ARBA00022729"/>
    </source>
</evidence>
<evidence type="ECO:0000256" key="5">
    <source>
        <dbReference type="ARBA" id="ARBA00037847"/>
    </source>
</evidence>
<dbReference type="PANTHER" id="PTHR44653">
    <property type="entry name" value="DNAJ HOMOLOG SUBFAMILY C MEMBER 1"/>
    <property type="match status" value="1"/>
</dbReference>
<evidence type="ECO:0000256" key="3">
    <source>
        <dbReference type="ARBA" id="ARBA00022989"/>
    </source>
</evidence>
<keyword evidence="1 7" id="KW-0812">Transmembrane</keyword>
<feature type="compositionally biased region" description="Gly residues" evidence="6">
    <location>
        <begin position="321"/>
        <end position="331"/>
    </location>
</feature>
<gene>
    <name evidence="9" type="ORF">Cob_v001218</name>
</gene>
<feature type="transmembrane region" description="Helical" evidence="7">
    <location>
        <begin position="55"/>
        <end position="74"/>
    </location>
</feature>
<evidence type="ECO:0000256" key="7">
    <source>
        <dbReference type="SAM" id="Phobius"/>
    </source>
</evidence>
<keyword evidence="4 7" id="KW-0472">Membrane</keyword>
<dbReference type="SMART" id="SM00271">
    <property type="entry name" value="DnaJ"/>
    <property type="match status" value="1"/>
</dbReference>
<keyword evidence="3 7" id="KW-1133">Transmembrane helix</keyword>